<comment type="function">
    <text evidence="4">Exhibits S-adenosyl-L-methionine-dependent methyltransferase activity.</text>
</comment>
<comment type="similarity">
    <text evidence="1 4">Belongs to the UPF0677 family.</text>
</comment>
<dbReference type="SUPFAM" id="SSF53335">
    <property type="entry name" value="S-adenosyl-L-methionine-dependent methyltransferases"/>
    <property type="match status" value="1"/>
</dbReference>
<name>A0A0S6W0Q5_9BACT</name>
<evidence type="ECO:0000313" key="5">
    <source>
        <dbReference type="EMBL" id="GAK53277.1"/>
    </source>
</evidence>
<evidence type="ECO:0000313" key="6">
    <source>
        <dbReference type="Proteomes" id="UP000030700"/>
    </source>
</evidence>
<dbReference type="AlphaFoldDB" id="A0A0S6W0Q5"/>
<dbReference type="InterPro" id="IPR007213">
    <property type="entry name" value="Ppm1/Ppm2/Tcmp"/>
</dbReference>
<protein>
    <recommendedName>
        <fullName evidence="4">S-adenosyl-L-methionine-dependent methyltransferase</fullName>
        <ecNumber evidence="4">2.1.1.-</ecNumber>
    </recommendedName>
</protein>
<proteinExistence type="inferred from homology"/>
<dbReference type="GO" id="GO:0008168">
    <property type="term" value="F:methyltransferase activity"/>
    <property type="evidence" value="ECO:0007669"/>
    <property type="project" value="UniProtKB-UniRule"/>
</dbReference>
<gene>
    <name evidence="5" type="ORF">U14_04542</name>
</gene>
<reference evidence="5" key="1">
    <citation type="journal article" date="2015" name="PeerJ">
        <title>First genomic representation of candidate bacterial phylum KSB3 points to enhanced environmental sensing as a trigger of wastewater bulking.</title>
        <authorList>
            <person name="Sekiguchi Y."/>
            <person name="Ohashi A."/>
            <person name="Parks D.H."/>
            <person name="Yamauchi T."/>
            <person name="Tyson G.W."/>
            <person name="Hugenholtz P."/>
        </authorList>
    </citation>
    <scope>NUCLEOTIDE SEQUENCE [LARGE SCALE GENOMIC DNA]</scope>
</reference>
<dbReference type="Gene3D" id="3.40.50.150">
    <property type="entry name" value="Vaccinia Virus protein VP39"/>
    <property type="match status" value="1"/>
</dbReference>
<dbReference type="HOGENOM" id="CLU_1431967_0_0_0"/>
<organism evidence="5">
    <name type="scientific">Candidatus Moduliflexus flocculans</name>
    <dbReference type="NCBI Taxonomy" id="1499966"/>
    <lineage>
        <taxon>Bacteria</taxon>
        <taxon>Candidatus Moduliflexota</taxon>
        <taxon>Candidatus Moduliflexia</taxon>
        <taxon>Candidatus Moduliflexales</taxon>
        <taxon>Candidatus Moduliflexaceae</taxon>
    </lineage>
</organism>
<dbReference type="PANTHER" id="PTHR43619">
    <property type="entry name" value="S-ADENOSYL-L-METHIONINE-DEPENDENT METHYLTRANSFERASE YKTD-RELATED"/>
    <property type="match status" value="1"/>
</dbReference>
<accession>A0A0S6W0Q5</accession>
<evidence type="ECO:0000256" key="3">
    <source>
        <dbReference type="ARBA" id="ARBA00022679"/>
    </source>
</evidence>
<dbReference type="PANTHER" id="PTHR43619:SF2">
    <property type="entry name" value="S-ADENOSYL-L-METHIONINE-DEPENDENT METHYLTRANSFERASES SUPERFAMILY PROTEIN"/>
    <property type="match status" value="1"/>
</dbReference>
<keyword evidence="3 5" id="KW-0808">Transferase</keyword>
<sequence length="189" mass="22217">MKGAGYDSRPYRFHALLSTTKIFELDAKPTQEHKLACLRQQNIPIHQNISFIPMNFETDDLITTLCRHGYDRQKQTLFIWEGVTFYLSQTTVRRMLQVLRENSGVGSRVCFDFQTIRDERDLIQTGLVDETIKFGIPSENIARFINEHQYRIVEHVTADEMERRFLTLQNGDLFGKIMPMMNFLLIEHD</sequence>
<dbReference type="STRING" id="1499966.U14_04542"/>
<evidence type="ECO:0000256" key="1">
    <source>
        <dbReference type="ARBA" id="ARBA00008138"/>
    </source>
</evidence>
<keyword evidence="4" id="KW-0949">S-adenosyl-L-methionine</keyword>
<dbReference type="InterPro" id="IPR029063">
    <property type="entry name" value="SAM-dependent_MTases_sf"/>
</dbReference>
<dbReference type="NCBIfam" id="TIGR00027">
    <property type="entry name" value="mthyl_TIGR00027"/>
    <property type="match status" value="1"/>
</dbReference>
<evidence type="ECO:0000256" key="2">
    <source>
        <dbReference type="ARBA" id="ARBA00022603"/>
    </source>
</evidence>
<dbReference type="GO" id="GO:0032259">
    <property type="term" value="P:methylation"/>
    <property type="evidence" value="ECO:0007669"/>
    <property type="project" value="UniProtKB-KW"/>
</dbReference>
<dbReference type="EMBL" id="DF820459">
    <property type="protein sequence ID" value="GAK53277.1"/>
    <property type="molecule type" value="Genomic_DNA"/>
</dbReference>
<dbReference type="EC" id="2.1.1.-" evidence="4"/>
<keyword evidence="2 4" id="KW-0489">Methyltransferase</keyword>
<dbReference type="Pfam" id="PF04072">
    <property type="entry name" value="LCM"/>
    <property type="match status" value="1"/>
</dbReference>
<keyword evidence="6" id="KW-1185">Reference proteome</keyword>
<evidence type="ECO:0000256" key="4">
    <source>
        <dbReference type="RuleBase" id="RU362030"/>
    </source>
</evidence>
<dbReference type="Proteomes" id="UP000030700">
    <property type="component" value="Unassembled WGS sequence"/>
</dbReference>
<dbReference type="InterPro" id="IPR011610">
    <property type="entry name" value="SAM_mthyl_Trfase_ML2640-like"/>
</dbReference>